<dbReference type="InterPro" id="IPR057325">
    <property type="entry name" value="DeaD_dimer"/>
</dbReference>
<feature type="domain" description="DEAD-box RNA helicase Q" evidence="15">
    <location>
        <begin position="15"/>
        <end position="43"/>
    </location>
</feature>
<dbReference type="InterPro" id="IPR014014">
    <property type="entry name" value="RNA_helicase_DEAD_Q_motif"/>
</dbReference>
<dbReference type="InterPro" id="IPR005580">
    <property type="entry name" value="DbpA/CsdA_RNA-bd_dom"/>
</dbReference>
<keyword evidence="3 10" id="KW-0547">Nucleotide-binding</keyword>
<evidence type="ECO:0000256" key="12">
    <source>
        <dbReference type="SAM" id="MobiDB-lite"/>
    </source>
</evidence>
<evidence type="ECO:0000256" key="9">
    <source>
        <dbReference type="ARBA" id="ARBA00047984"/>
    </source>
</evidence>
<feature type="domain" description="Helicase ATP-binding" evidence="13">
    <location>
        <begin position="46"/>
        <end position="217"/>
    </location>
</feature>
<dbReference type="HAMAP" id="MF_00964">
    <property type="entry name" value="DEAD_helicase_DeaD"/>
    <property type="match status" value="1"/>
</dbReference>
<evidence type="ECO:0000259" key="15">
    <source>
        <dbReference type="PROSITE" id="PS51195"/>
    </source>
</evidence>
<evidence type="ECO:0000256" key="11">
    <source>
        <dbReference type="PROSITE-ProRule" id="PRU00552"/>
    </source>
</evidence>
<keyword evidence="7 10" id="KW-0694">RNA-binding</keyword>
<dbReference type="InterPro" id="IPR014001">
    <property type="entry name" value="Helicase_ATP-bd"/>
</dbReference>
<dbReference type="InterPro" id="IPR034415">
    <property type="entry name" value="CsdA_RRM"/>
</dbReference>
<dbReference type="CDD" id="cd12499">
    <property type="entry name" value="RRM_EcCsdA_like"/>
    <property type="match status" value="1"/>
</dbReference>
<dbReference type="Pfam" id="PF00271">
    <property type="entry name" value="Helicase_C"/>
    <property type="match status" value="1"/>
</dbReference>
<dbReference type="GO" id="GO:0006401">
    <property type="term" value="P:RNA catabolic process"/>
    <property type="evidence" value="ECO:0007669"/>
    <property type="project" value="UniProtKB-UniRule"/>
</dbReference>
<dbReference type="PANTHER" id="PTHR47963">
    <property type="entry name" value="DEAD-BOX ATP-DEPENDENT RNA HELICASE 47, MITOCHONDRIAL"/>
    <property type="match status" value="1"/>
</dbReference>
<dbReference type="Pfam" id="PF03880">
    <property type="entry name" value="DbpA"/>
    <property type="match status" value="1"/>
</dbReference>
<dbReference type="Pfam" id="PF25399">
    <property type="entry name" value="DeaD_dimer"/>
    <property type="match status" value="1"/>
</dbReference>
<dbReference type="Gene3D" id="3.30.70.330">
    <property type="match status" value="1"/>
</dbReference>
<feature type="compositionally biased region" description="Basic residues" evidence="12">
    <location>
        <begin position="684"/>
        <end position="696"/>
    </location>
</feature>
<comment type="function">
    <text evidence="10">DEAD-box RNA helicase involved in various cellular processes at low temperature, including ribosome biogenesis, mRNA degradation and translation initiation.</text>
</comment>
<dbReference type="EC" id="3.6.4.13" evidence="10"/>
<dbReference type="PANTHER" id="PTHR47963:SF8">
    <property type="entry name" value="ATP-DEPENDENT RNA HELICASE DEAD"/>
    <property type="match status" value="1"/>
</dbReference>
<evidence type="ECO:0000256" key="5">
    <source>
        <dbReference type="ARBA" id="ARBA00022806"/>
    </source>
</evidence>
<evidence type="ECO:0000256" key="8">
    <source>
        <dbReference type="ARBA" id="ARBA00023016"/>
    </source>
</evidence>
<dbReference type="InterPro" id="IPR044742">
    <property type="entry name" value="DEAD/DEAH_RhlB"/>
</dbReference>
<dbReference type="InterPro" id="IPR001650">
    <property type="entry name" value="Helicase_C-like"/>
</dbReference>
<dbReference type="PROSITE" id="PS51194">
    <property type="entry name" value="HELICASE_CTER"/>
    <property type="match status" value="1"/>
</dbReference>
<dbReference type="FunFam" id="3.40.50.300:FF:000108">
    <property type="entry name" value="ATP-dependent RNA helicase RhlE"/>
    <property type="match status" value="1"/>
</dbReference>
<evidence type="ECO:0000313" key="17">
    <source>
        <dbReference type="Proteomes" id="UP000190341"/>
    </source>
</evidence>
<comment type="catalytic activity">
    <reaction evidence="9 10">
        <text>ATP + H2O = ADP + phosphate + H(+)</text>
        <dbReference type="Rhea" id="RHEA:13065"/>
        <dbReference type="ChEBI" id="CHEBI:15377"/>
        <dbReference type="ChEBI" id="CHEBI:15378"/>
        <dbReference type="ChEBI" id="CHEBI:30616"/>
        <dbReference type="ChEBI" id="CHEBI:43474"/>
        <dbReference type="ChEBI" id="CHEBI:456216"/>
        <dbReference type="EC" id="3.6.4.13"/>
    </reaction>
</comment>
<sequence>MSPPSDPTTAPEATPLFADLGLSAPVMAAVSEIGYETPSPIQAATIPAMLGKRDVLGQAQTGTGKTAAFALPLLSNLDLRADKPQALVLTPTRELAIQVAEAFQKYASKIPGFHVLPIYGGQSYYPQLQALKRGVHVVVGTPGRVIDHLERGSLDLSGLTTLVLDEADEMLRMGFIDDVETVLKKTPESRQVALFSATMPPAIRRIAQTYLKDPVEVTIAAKTTTSANIRQRYWFVSGLHKLDALTRILEAEPFDAMIIFARTKAATEELAGKLQARGLAAAAINGDMQQAQREKTIQQLKDGKLDILVATDVAARGLDVERISHVLNFDIPYDTESYVHRIGRTGRAGRTGDAILFVTPREKGMLRQIERATRQPIQEMQLPSIEAVNDRRVEKFLGRITDTLAASQGGEFRSLIETYERENNVPAIEIAAALARLLQGDTPLLLSAERRSPRDHGAQASGPYGNANDRPRREYDPDRRPSSPRPERAPRREFEPRQDRDAVVGGASAPTERRPREDRVGTGVPPTGHTTGHTAGFAEHAPRRSFDKPPREKAEVGMETFRIEVGHTHGVKPANIVGAIANEAGLESRYIGRIDIRDDHSLLDLPEGMPSDMLVHLKKVWVSGQQLRIHRIGEDAGEAPPRKFKPGGGKLSAGGKPDGFKPGGFKAGGFKSGPRGAGDERGPGKPHRKGKPAPRS</sequence>
<keyword evidence="5 10" id="KW-0347">Helicase</keyword>
<dbReference type="SUPFAM" id="SSF52540">
    <property type="entry name" value="P-loop containing nucleoside triphosphate hydrolases"/>
    <property type="match status" value="1"/>
</dbReference>
<dbReference type="GO" id="GO:0005840">
    <property type="term" value="C:ribosome"/>
    <property type="evidence" value="ECO:0007669"/>
    <property type="project" value="TreeGrafter"/>
</dbReference>
<dbReference type="CDD" id="cd00268">
    <property type="entry name" value="DEADc"/>
    <property type="match status" value="1"/>
</dbReference>
<feature type="region of interest" description="Disordered" evidence="12">
    <location>
        <begin position="632"/>
        <end position="696"/>
    </location>
</feature>
<dbReference type="GO" id="GO:0033592">
    <property type="term" value="F:RNA strand annealing activity"/>
    <property type="evidence" value="ECO:0007669"/>
    <property type="project" value="TreeGrafter"/>
</dbReference>
<dbReference type="InterPro" id="IPR028618">
    <property type="entry name" value="DEAD_helicase_DeaD"/>
</dbReference>
<dbReference type="InterPro" id="IPR027417">
    <property type="entry name" value="P-loop_NTPase"/>
</dbReference>
<dbReference type="EMBL" id="FUZV01000002">
    <property type="protein sequence ID" value="SKC77663.1"/>
    <property type="molecule type" value="Genomic_DNA"/>
</dbReference>
<dbReference type="OrthoDB" id="9805696at2"/>
<feature type="compositionally biased region" description="Gly residues" evidence="12">
    <location>
        <begin position="661"/>
        <end position="671"/>
    </location>
</feature>
<evidence type="ECO:0000256" key="1">
    <source>
        <dbReference type="ARBA" id="ARBA00004496"/>
    </source>
</evidence>
<dbReference type="AlphaFoldDB" id="A0A1T5LNV1"/>
<dbReference type="RefSeq" id="WP_079725150.1">
    <property type="nucleotide sequence ID" value="NZ_BMCL01000001.1"/>
</dbReference>
<dbReference type="SMART" id="SM00490">
    <property type="entry name" value="HELICc"/>
    <property type="match status" value="1"/>
</dbReference>
<dbReference type="PROSITE" id="PS51195">
    <property type="entry name" value="Q_MOTIF"/>
    <property type="match status" value="1"/>
</dbReference>
<dbReference type="InterPro" id="IPR050547">
    <property type="entry name" value="DEAD_box_RNA_helicases"/>
</dbReference>
<dbReference type="CDD" id="cd18787">
    <property type="entry name" value="SF2_C_DEAD"/>
    <property type="match status" value="1"/>
</dbReference>
<evidence type="ECO:0000256" key="10">
    <source>
        <dbReference type="HAMAP-Rule" id="MF_00964"/>
    </source>
</evidence>
<feature type="short sequence motif" description="Q motif" evidence="11">
    <location>
        <begin position="15"/>
        <end position="43"/>
    </location>
</feature>
<dbReference type="PROSITE" id="PS51192">
    <property type="entry name" value="HELICASE_ATP_BIND_1"/>
    <property type="match status" value="1"/>
</dbReference>
<dbReference type="GO" id="GO:0016887">
    <property type="term" value="F:ATP hydrolysis activity"/>
    <property type="evidence" value="ECO:0007669"/>
    <property type="project" value="RHEA"/>
</dbReference>
<accession>A0A1T5LNV1</accession>
<dbReference type="GO" id="GO:0005829">
    <property type="term" value="C:cytosol"/>
    <property type="evidence" value="ECO:0007669"/>
    <property type="project" value="TreeGrafter"/>
</dbReference>
<evidence type="ECO:0000259" key="14">
    <source>
        <dbReference type="PROSITE" id="PS51194"/>
    </source>
</evidence>
<evidence type="ECO:0000256" key="4">
    <source>
        <dbReference type="ARBA" id="ARBA00022801"/>
    </source>
</evidence>
<organism evidence="16 17">
    <name type="scientific">Pseudoxanthomonas indica</name>
    <dbReference type="NCBI Taxonomy" id="428993"/>
    <lineage>
        <taxon>Bacteria</taxon>
        <taxon>Pseudomonadati</taxon>
        <taxon>Pseudomonadota</taxon>
        <taxon>Gammaproteobacteria</taxon>
        <taxon>Lysobacterales</taxon>
        <taxon>Lysobacteraceae</taxon>
        <taxon>Pseudoxanthomonas</taxon>
    </lineage>
</organism>
<comment type="similarity">
    <text evidence="10">Belongs to the DEAD box helicase family. DeaD/CsdA subfamily.</text>
</comment>
<reference evidence="16 17" key="1">
    <citation type="submission" date="2017-02" db="EMBL/GenBank/DDBJ databases">
        <authorList>
            <person name="Peterson S.W."/>
        </authorList>
    </citation>
    <scope>NUCLEOTIDE SEQUENCE [LARGE SCALE GENOMIC DNA]</scope>
    <source>
        <strain evidence="16 17">P15</strain>
    </source>
</reference>
<evidence type="ECO:0000256" key="2">
    <source>
        <dbReference type="ARBA" id="ARBA00022490"/>
    </source>
</evidence>
<dbReference type="InterPro" id="IPR000629">
    <property type="entry name" value="RNA-helicase_DEAD-box_CS"/>
</dbReference>
<keyword evidence="17" id="KW-1185">Reference proteome</keyword>
<feature type="compositionally biased region" description="Low complexity" evidence="12">
    <location>
        <begin position="521"/>
        <end position="534"/>
    </location>
</feature>
<name>A0A1T5LNV1_9GAMM</name>
<dbReference type="STRING" id="428993.SAMN06296058_2837"/>
<proteinExistence type="inferred from homology"/>
<dbReference type="GO" id="GO:0003724">
    <property type="term" value="F:RNA helicase activity"/>
    <property type="evidence" value="ECO:0007669"/>
    <property type="project" value="UniProtKB-UniRule"/>
</dbReference>
<gene>
    <name evidence="10" type="primary">deaD</name>
    <name evidence="10" type="synonym">csdA</name>
    <name evidence="16" type="ORF">SAMN06296058_2837</name>
</gene>
<feature type="region of interest" description="Disordered" evidence="12">
    <location>
        <begin position="450"/>
        <end position="536"/>
    </location>
</feature>
<evidence type="ECO:0000313" key="16">
    <source>
        <dbReference type="EMBL" id="SKC77663.1"/>
    </source>
</evidence>
<evidence type="ECO:0000259" key="13">
    <source>
        <dbReference type="PROSITE" id="PS51192"/>
    </source>
</evidence>
<dbReference type="PROSITE" id="PS00039">
    <property type="entry name" value="DEAD_ATP_HELICASE"/>
    <property type="match status" value="1"/>
</dbReference>
<evidence type="ECO:0000256" key="7">
    <source>
        <dbReference type="ARBA" id="ARBA00022884"/>
    </source>
</evidence>
<dbReference type="InterPro" id="IPR012677">
    <property type="entry name" value="Nucleotide-bd_a/b_plait_sf"/>
</dbReference>
<comment type="subcellular location">
    <subcellularLocation>
        <location evidence="1 10">Cytoplasm</location>
    </subcellularLocation>
</comment>
<evidence type="ECO:0000256" key="6">
    <source>
        <dbReference type="ARBA" id="ARBA00022840"/>
    </source>
</evidence>
<feature type="compositionally biased region" description="Basic and acidic residues" evidence="12">
    <location>
        <begin position="469"/>
        <end position="502"/>
    </location>
</feature>
<dbReference type="GO" id="GO:0000027">
    <property type="term" value="P:ribosomal large subunit assembly"/>
    <property type="evidence" value="ECO:0007669"/>
    <property type="project" value="UniProtKB-UniRule"/>
</dbReference>
<protein>
    <recommendedName>
        <fullName evidence="10">ATP-dependent RNA helicase DeaD</fullName>
        <ecNumber evidence="10">3.6.4.13</ecNumber>
    </recommendedName>
    <alternativeName>
        <fullName evidence="10">Cold-shock DEAD box protein A</fullName>
    </alternativeName>
</protein>
<dbReference type="GO" id="GO:0005524">
    <property type="term" value="F:ATP binding"/>
    <property type="evidence" value="ECO:0007669"/>
    <property type="project" value="UniProtKB-UniRule"/>
</dbReference>
<dbReference type="SMART" id="SM00487">
    <property type="entry name" value="DEXDc"/>
    <property type="match status" value="1"/>
</dbReference>
<dbReference type="Gene3D" id="3.40.50.300">
    <property type="entry name" value="P-loop containing nucleotide triphosphate hydrolases"/>
    <property type="match status" value="2"/>
</dbReference>
<keyword evidence="8 10" id="KW-0346">Stress response</keyword>
<dbReference type="GO" id="GO:0070417">
    <property type="term" value="P:cellular response to cold"/>
    <property type="evidence" value="ECO:0007669"/>
    <property type="project" value="InterPro"/>
</dbReference>
<dbReference type="InterPro" id="IPR011545">
    <property type="entry name" value="DEAD/DEAH_box_helicase_dom"/>
</dbReference>
<feature type="compositionally biased region" description="Basic and acidic residues" evidence="12">
    <location>
        <begin position="511"/>
        <end position="520"/>
    </location>
</feature>
<keyword evidence="6 10" id="KW-0067">ATP-binding</keyword>
<evidence type="ECO:0000256" key="3">
    <source>
        <dbReference type="ARBA" id="ARBA00022741"/>
    </source>
</evidence>
<dbReference type="Pfam" id="PF00270">
    <property type="entry name" value="DEAD"/>
    <property type="match status" value="1"/>
</dbReference>
<feature type="domain" description="Helicase C-terminal" evidence="14">
    <location>
        <begin position="241"/>
        <end position="388"/>
    </location>
</feature>
<keyword evidence="2 10" id="KW-0963">Cytoplasm</keyword>
<dbReference type="Proteomes" id="UP000190341">
    <property type="component" value="Unassembled WGS sequence"/>
</dbReference>
<keyword evidence="4 10" id="KW-0378">Hydrolase</keyword>
<dbReference type="FunFam" id="3.30.70.330:FF:000068">
    <property type="entry name" value="ATP-dependent RNA helicase DeaD"/>
    <property type="match status" value="1"/>
</dbReference>